<organism evidence="2 3">
    <name type="scientific">Nonomuraea zeae</name>
    <dbReference type="NCBI Taxonomy" id="1642303"/>
    <lineage>
        <taxon>Bacteria</taxon>
        <taxon>Bacillati</taxon>
        <taxon>Actinomycetota</taxon>
        <taxon>Actinomycetes</taxon>
        <taxon>Streptosporangiales</taxon>
        <taxon>Streptosporangiaceae</taxon>
        <taxon>Nonomuraea</taxon>
    </lineage>
</organism>
<feature type="signal peptide" evidence="1">
    <location>
        <begin position="1"/>
        <end position="29"/>
    </location>
</feature>
<sequence length="416" mass="44114">MRTPRLTRGRLRRATTMAGLTTLITGVVAAGPLTPAGAAGPLTPAGARPGCTPAWTMLPAASVDTTVVDVDVIAPNDVRFTENLAFAAVRTLRWDGKTLAENGPQIPIPPRTSQYFEAGAGSYDSAGNGWAITRMHGMTRPDGASSLARWAGGRWTLTPSAPSSDPSVGAASVADVASPAPDRAWAVGQLHGVGYQAFIERWDGTEWTMADHPATGYRVSALSAVRAWSADDVWAVGYRQDAGPYQPLVLHDDGTGWKESPLPDIGPSGRLTTIGGTGPDDVWIGGFSGTEYESAPLLLHWDGKSWSAQPTPAPGPHGTEIQRLYAAAPGDLWAIAYDSTQNHGLRLTHWDGTSWQDVKPQGSQPPAYGFDFYEVDGSGPGDVWVVGATTFTEPSDGAYPYLRSRRLIAHLSCGRK</sequence>
<protein>
    <recommendedName>
        <fullName evidence="4">Exo-alpha-sialidase</fullName>
    </recommendedName>
</protein>
<dbReference type="OrthoDB" id="3454650at2"/>
<gene>
    <name evidence="2" type="ORF">ETD85_60090</name>
</gene>
<dbReference type="EMBL" id="VCKX01000506">
    <property type="protein sequence ID" value="TMR10771.1"/>
    <property type="molecule type" value="Genomic_DNA"/>
</dbReference>
<dbReference type="Proteomes" id="UP000306628">
    <property type="component" value="Unassembled WGS sequence"/>
</dbReference>
<evidence type="ECO:0000256" key="1">
    <source>
        <dbReference type="SAM" id="SignalP"/>
    </source>
</evidence>
<evidence type="ECO:0000313" key="3">
    <source>
        <dbReference type="Proteomes" id="UP000306628"/>
    </source>
</evidence>
<dbReference type="AlphaFoldDB" id="A0A5S4F3Z9"/>
<evidence type="ECO:0000313" key="2">
    <source>
        <dbReference type="EMBL" id="TMR10771.1"/>
    </source>
</evidence>
<evidence type="ECO:0008006" key="4">
    <source>
        <dbReference type="Google" id="ProtNLM"/>
    </source>
</evidence>
<comment type="caution">
    <text evidence="2">The sequence shown here is derived from an EMBL/GenBank/DDBJ whole genome shotgun (WGS) entry which is preliminary data.</text>
</comment>
<keyword evidence="1" id="KW-0732">Signal</keyword>
<proteinExistence type="predicted"/>
<feature type="chain" id="PRO_5039058477" description="Exo-alpha-sialidase" evidence="1">
    <location>
        <begin position="30"/>
        <end position="416"/>
    </location>
</feature>
<dbReference type="RefSeq" id="WP_138698728.1">
    <property type="nucleotide sequence ID" value="NZ_JBHSAZ010000025.1"/>
</dbReference>
<dbReference type="SUPFAM" id="SSF110296">
    <property type="entry name" value="Oligoxyloglucan reducing end-specific cellobiohydrolase"/>
    <property type="match status" value="1"/>
</dbReference>
<keyword evidence="3" id="KW-1185">Reference proteome</keyword>
<reference evidence="2 3" key="1">
    <citation type="submission" date="2019-05" db="EMBL/GenBank/DDBJ databases">
        <title>Draft genome sequence of Nonomuraea zeae DSM 100528.</title>
        <authorList>
            <person name="Saricaoglu S."/>
            <person name="Isik K."/>
        </authorList>
    </citation>
    <scope>NUCLEOTIDE SEQUENCE [LARGE SCALE GENOMIC DNA]</scope>
    <source>
        <strain evidence="2 3">DSM 100528</strain>
    </source>
</reference>
<accession>A0A5S4F3Z9</accession>
<name>A0A5S4F3Z9_9ACTN</name>